<dbReference type="AlphaFoldDB" id="A0A7L4WHW5"/>
<dbReference type="Proteomes" id="UP000516280">
    <property type="component" value="Chromosome"/>
</dbReference>
<organism evidence="3 4">
    <name type="scientific">Pseudolactococcus paracarnosus</name>
    <dbReference type="NCBI Taxonomy" id="2749962"/>
    <lineage>
        <taxon>Bacteria</taxon>
        <taxon>Bacillati</taxon>
        <taxon>Bacillota</taxon>
        <taxon>Bacilli</taxon>
        <taxon>Lactobacillales</taxon>
        <taxon>Streptococcaceae</taxon>
        <taxon>Pseudolactococcus</taxon>
    </lineage>
</organism>
<dbReference type="KEGG" id="lpaa:BHS01_10685"/>
<gene>
    <name evidence="3" type="ORF">BHS01_10685</name>
</gene>
<feature type="domain" description="Glycosyl transferase family 1" evidence="2">
    <location>
        <begin position="172"/>
        <end position="298"/>
    </location>
</feature>
<keyword evidence="1" id="KW-0472">Membrane</keyword>
<keyword evidence="1" id="KW-1133">Transmembrane helix</keyword>
<dbReference type="RefSeq" id="WP_188348010.1">
    <property type="nucleotide sequence ID" value="NZ_CP017195.1"/>
</dbReference>
<evidence type="ECO:0000256" key="1">
    <source>
        <dbReference type="SAM" id="Phobius"/>
    </source>
</evidence>
<dbReference type="Gene3D" id="3.40.50.2000">
    <property type="entry name" value="Glycogen Phosphorylase B"/>
    <property type="match status" value="2"/>
</dbReference>
<reference evidence="3 4" key="1">
    <citation type="submission" date="2016-09" db="EMBL/GenBank/DDBJ databases">
        <title>Lactic acid bacteria from MAP meat Genome sequencing and assembly.</title>
        <authorList>
            <person name="Behr J."/>
            <person name="Hilgarth M."/>
            <person name="Vogel R.F."/>
        </authorList>
    </citation>
    <scope>NUCLEOTIDE SEQUENCE [LARGE SCALE GENOMIC DNA]</scope>
    <source>
        <strain evidence="3 4">TMW21615</strain>
    </source>
</reference>
<dbReference type="EMBL" id="CP017195">
    <property type="protein sequence ID" value="QDJ28945.1"/>
    <property type="molecule type" value="Genomic_DNA"/>
</dbReference>
<sequence>MKKVLMIGNHPRVKGGISTVIVRFLEFEWDESKIKLRFIPTYIDSNLTVQLIFFMKSIFSILVQLIFNRPTVLYIHMSYKGSFYRAWLVSLLAKIFKVEIIIHLHGSEFKEWYDNCSLSNQKIIRRFLLLSRYVIVLGNEWDKKIKKIDSRIKTKIIMNSVEIPKEIIHWNSEISFLYLGVLIKRKNVDKLIEAFKSINNTNVILNIAGYGRDYKDLRKKVINLGLNERVIFHGWIDKKEKIDLIRRSRFLILPSQNEGLPMAILEAISYGLPVLATDVGDIKEAVIPFKNGFIISSDLTDLTSKLNILCGIDEISWTKMSHNSRKIAEIKFSEKNYFSEISKLF</sequence>
<evidence type="ECO:0000259" key="2">
    <source>
        <dbReference type="Pfam" id="PF00534"/>
    </source>
</evidence>
<feature type="transmembrane region" description="Helical" evidence="1">
    <location>
        <begin position="47"/>
        <end position="67"/>
    </location>
</feature>
<accession>A0A7L4WHW5</accession>
<evidence type="ECO:0000313" key="4">
    <source>
        <dbReference type="Proteomes" id="UP000516280"/>
    </source>
</evidence>
<dbReference type="SUPFAM" id="SSF53756">
    <property type="entry name" value="UDP-Glycosyltransferase/glycogen phosphorylase"/>
    <property type="match status" value="1"/>
</dbReference>
<dbReference type="Pfam" id="PF00534">
    <property type="entry name" value="Glycos_transf_1"/>
    <property type="match status" value="1"/>
</dbReference>
<dbReference type="GO" id="GO:0016757">
    <property type="term" value="F:glycosyltransferase activity"/>
    <property type="evidence" value="ECO:0007669"/>
    <property type="project" value="InterPro"/>
</dbReference>
<keyword evidence="1" id="KW-0812">Transmembrane</keyword>
<name>A0A7L4WHW5_9LACT</name>
<dbReference type="PANTHER" id="PTHR12526">
    <property type="entry name" value="GLYCOSYLTRANSFERASE"/>
    <property type="match status" value="1"/>
</dbReference>
<evidence type="ECO:0000313" key="3">
    <source>
        <dbReference type="EMBL" id="QDJ28945.1"/>
    </source>
</evidence>
<dbReference type="InterPro" id="IPR001296">
    <property type="entry name" value="Glyco_trans_1"/>
</dbReference>
<dbReference type="CDD" id="cd03801">
    <property type="entry name" value="GT4_PimA-like"/>
    <property type="match status" value="1"/>
</dbReference>
<protein>
    <recommendedName>
        <fullName evidence="2">Glycosyl transferase family 1 domain-containing protein</fullName>
    </recommendedName>
</protein>
<proteinExistence type="predicted"/>